<dbReference type="AlphaFoldDB" id="A0A0F9LX76"/>
<sequence length="73" mass="8612">MGRYDDAMIELTKTQKLIKERYFKIVDHDPLQFAPISDESFKLAPHTLIKVIDMIVNILREEYDGDINWVKTT</sequence>
<dbReference type="EMBL" id="LAZR01010074">
    <property type="protein sequence ID" value="KKM68960.1"/>
    <property type="molecule type" value="Genomic_DNA"/>
</dbReference>
<proteinExistence type="predicted"/>
<organism evidence="1">
    <name type="scientific">marine sediment metagenome</name>
    <dbReference type="NCBI Taxonomy" id="412755"/>
    <lineage>
        <taxon>unclassified sequences</taxon>
        <taxon>metagenomes</taxon>
        <taxon>ecological metagenomes</taxon>
    </lineage>
</organism>
<accession>A0A0F9LX76</accession>
<gene>
    <name evidence="1" type="ORF">LCGC14_1455640</name>
</gene>
<name>A0A0F9LX76_9ZZZZ</name>
<reference evidence="1" key="1">
    <citation type="journal article" date="2015" name="Nature">
        <title>Complex archaea that bridge the gap between prokaryotes and eukaryotes.</title>
        <authorList>
            <person name="Spang A."/>
            <person name="Saw J.H."/>
            <person name="Jorgensen S.L."/>
            <person name="Zaremba-Niedzwiedzka K."/>
            <person name="Martijn J."/>
            <person name="Lind A.E."/>
            <person name="van Eijk R."/>
            <person name="Schleper C."/>
            <person name="Guy L."/>
            <person name="Ettema T.J."/>
        </authorList>
    </citation>
    <scope>NUCLEOTIDE SEQUENCE</scope>
</reference>
<comment type="caution">
    <text evidence="1">The sequence shown here is derived from an EMBL/GenBank/DDBJ whole genome shotgun (WGS) entry which is preliminary data.</text>
</comment>
<protein>
    <submittedName>
        <fullName evidence="1">Uncharacterized protein</fullName>
    </submittedName>
</protein>
<evidence type="ECO:0000313" key="1">
    <source>
        <dbReference type="EMBL" id="KKM68960.1"/>
    </source>
</evidence>